<evidence type="ECO:0000313" key="3">
    <source>
        <dbReference type="EMBL" id="NEU69761.1"/>
    </source>
</evidence>
<feature type="domain" description="Lantibiotic dehydratase N-terminal" evidence="2">
    <location>
        <begin position="150"/>
        <end position="357"/>
    </location>
</feature>
<gene>
    <name evidence="3" type="ORF">GK091_22970</name>
</gene>
<feature type="domain" description="Lantibiotic dehydratase N-terminal" evidence="2">
    <location>
        <begin position="563"/>
        <end position="772"/>
    </location>
</feature>
<sequence>MNRTKSSASQLKLFSPVLLRVAGLSIDVLDVLRTPVLTFRLDQYAHRRLQLIRRKEPLLADLFAVIEGVCPPGKPQQQLQQIRRDLHNDRPVRAKDMVQAQQWLPAAVLRQLMAYIDDRQRIERYMSTTAKLYQQQAMLGRKRFQETTGDASFQRGLALSSLSLLRQLNAYQQTNPVAFRKDDFQVEHGLLRYLSRAATKTTPYSTLTHLATMPVHAGRNDVWKAGQSRSHVRLSVRLLGVFDALLRGNQRLGERWLVTLNPAALVSDGYLSYVRQTNGQVACVRLPVNPALRWVMSMRNTTQTYKEWVDRIQQRFKTPGTEARQYIDKLIELGLLHHGLPVSAADADWAVRLHDWLITHRWLAPKFVDNQLGLLDALFTTARMLPMATPAQRLHLLPKVHGLLAERIGTLKQPPTTDFWPLRPEQLFFEDVTRPLHGNLPTPDTMPLVETTNRLVNHLASASIAPVSSLVDLFKETFSPAEHVSLTTFFGHYLSRPNAISQAVTVLPAVRQQWEQWAAEGRRQQTIHLRSKQIPDEPTRVMSQGVFWQSWIDNKGRLCAVLNELAGGFGRMYGRFLPYFGQSLTNELIKANQSVSSSDCLLVEATDDHYHNANFHPALLDGVILTPEAHVPSSSERAIPISELSVRLSDDHQRLDLWHLPTRKRVQVGDLGFQADRSRLYSFLRLFAPVHDLSLNLFRSVINQWYEAQQPAGTVRIWPRIVLDQRLIVQRQTWWLPVGADASLPTEGDAFTFFRATHNWRHTHQLPDEVFVSLPAAPNTDDCKPQYIRFDNVLLVDLFRRLVRKAVAAGCLLKVVEMRPASDVLHRIDGQRYAVESVLQWYTTESTRQPPEKHTMSADMRASAIP</sequence>
<evidence type="ECO:0000313" key="4">
    <source>
        <dbReference type="Proteomes" id="UP000477386"/>
    </source>
</evidence>
<evidence type="ECO:0000256" key="1">
    <source>
        <dbReference type="SAM" id="MobiDB-lite"/>
    </source>
</evidence>
<feature type="region of interest" description="Disordered" evidence="1">
    <location>
        <begin position="845"/>
        <end position="866"/>
    </location>
</feature>
<dbReference type="RefSeq" id="WP_164042408.1">
    <property type="nucleotide sequence ID" value="NZ_JAAGNZ010000002.1"/>
</dbReference>
<dbReference type="Proteomes" id="UP000477386">
    <property type="component" value="Unassembled WGS sequence"/>
</dbReference>
<reference evidence="3 4" key="1">
    <citation type="submission" date="2020-02" db="EMBL/GenBank/DDBJ databases">
        <title>Draft genome sequence of two Spirosoma agri KCTC 52727 and Spirosoma terrae KCTC 52035.</title>
        <authorList>
            <person name="Rojas J."/>
            <person name="Ambika Manirajan B."/>
            <person name="Ratering S."/>
            <person name="Suarez C."/>
            <person name="Schnell S."/>
        </authorList>
    </citation>
    <scope>NUCLEOTIDE SEQUENCE [LARGE SCALE GENOMIC DNA]</scope>
    <source>
        <strain evidence="3 4">KCTC 52727</strain>
    </source>
</reference>
<dbReference type="Pfam" id="PF04738">
    <property type="entry name" value="Lant_dehydr_N"/>
    <property type="match status" value="2"/>
</dbReference>
<dbReference type="InterPro" id="IPR006827">
    <property type="entry name" value="Lant_deHydtase_N"/>
</dbReference>
<protein>
    <recommendedName>
        <fullName evidence="2">Lantibiotic dehydratase N-terminal domain-containing protein</fullName>
    </recommendedName>
</protein>
<keyword evidence="4" id="KW-1185">Reference proteome</keyword>
<comment type="caution">
    <text evidence="3">The sequence shown here is derived from an EMBL/GenBank/DDBJ whole genome shotgun (WGS) entry which is preliminary data.</text>
</comment>
<accession>A0A6M0IQW2</accession>
<organism evidence="3 4">
    <name type="scientific">Spirosoma agri</name>
    <dbReference type="NCBI Taxonomy" id="1987381"/>
    <lineage>
        <taxon>Bacteria</taxon>
        <taxon>Pseudomonadati</taxon>
        <taxon>Bacteroidota</taxon>
        <taxon>Cytophagia</taxon>
        <taxon>Cytophagales</taxon>
        <taxon>Cytophagaceae</taxon>
        <taxon>Spirosoma</taxon>
    </lineage>
</organism>
<dbReference type="AlphaFoldDB" id="A0A6M0IQW2"/>
<name>A0A6M0IQW2_9BACT</name>
<proteinExistence type="predicted"/>
<dbReference type="EMBL" id="JAAGNZ010000002">
    <property type="protein sequence ID" value="NEU69761.1"/>
    <property type="molecule type" value="Genomic_DNA"/>
</dbReference>
<evidence type="ECO:0000259" key="2">
    <source>
        <dbReference type="Pfam" id="PF04738"/>
    </source>
</evidence>